<accession>A0ABU6A198</accession>
<dbReference type="SUPFAM" id="SSF102114">
    <property type="entry name" value="Radical SAM enzymes"/>
    <property type="match status" value="1"/>
</dbReference>
<comment type="caution">
    <text evidence="2">The sequence shown here is derived from an EMBL/GenBank/DDBJ whole genome shotgun (WGS) entry which is preliminary data.</text>
</comment>
<dbReference type="InterPro" id="IPR058240">
    <property type="entry name" value="rSAM_sf"/>
</dbReference>
<reference evidence="2 3" key="1">
    <citation type="journal article" date="2013" name="Int. J. Syst. Evol. Microbiol.">
        <title>Aquimarina gracilis sp. nov., isolated from the gut microflora of a mussel, Mytilus coruscus, and emended description of Aquimarina spongiae.</title>
        <authorList>
            <person name="Park S.C."/>
            <person name="Choe H.N."/>
            <person name="Baik K.S."/>
            <person name="Seong C.N."/>
        </authorList>
    </citation>
    <scope>NUCLEOTIDE SEQUENCE [LARGE SCALE GENOMIC DNA]</scope>
    <source>
        <strain evidence="2 3">PSC32</strain>
    </source>
</reference>
<evidence type="ECO:0000313" key="2">
    <source>
        <dbReference type="EMBL" id="MEB3347871.1"/>
    </source>
</evidence>
<organism evidence="2 3">
    <name type="scientific">Aquimarina gracilis</name>
    <dbReference type="NCBI Taxonomy" id="874422"/>
    <lineage>
        <taxon>Bacteria</taxon>
        <taxon>Pseudomonadati</taxon>
        <taxon>Bacteroidota</taxon>
        <taxon>Flavobacteriia</taxon>
        <taxon>Flavobacteriales</taxon>
        <taxon>Flavobacteriaceae</taxon>
        <taxon>Aquimarina</taxon>
    </lineage>
</organism>
<dbReference type="NCBIfam" id="TIGR04085">
    <property type="entry name" value="rSAM_more_4Fe4S"/>
    <property type="match status" value="1"/>
</dbReference>
<feature type="domain" description="4Fe4S-binding SPASM" evidence="1">
    <location>
        <begin position="243"/>
        <end position="300"/>
    </location>
</feature>
<name>A0ABU6A198_9FLAO</name>
<dbReference type="RefSeq" id="WP_324181890.1">
    <property type="nucleotide sequence ID" value="NZ_BAABAW010000011.1"/>
</dbReference>
<evidence type="ECO:0000259" key="1">
    <source>
        <dbReference type="Pfam" id="PF13186"/>
    </source>
</evidence>
<proteinExistence type="predicted"/>
<dbReference type="InterPro" id="IPR026497">
    <property type="entry name" value="GRASP-with-SPASM"/>
</dbReference>
<protein>
    <submittedName>
        <fullName evidence="2">Grasp-with-spasm system SPASM domain peptide maturase</fullName>
    </submittedName>
</protein>
<dbReference type="InterPro" id="IPR023885">
    <property type="entry name" value="4Fe4S-binding_SPASM_dom"/>
</dbReference>
<sequence>MNKKTFRLFSNCIIVKGASLATICDLHRGKVYSIPLPLAEFLEKTKNSRTLENIQEFSNEDQETVIEYLQYLESNELGFWTDEPERFPNLNLQWKSPEYINNAIIEIEQLDNTDIKKITTALTNLYCKYIELRLYKTVSLDKISFFVENCSESVIRSITVFLPFTPDLDIEEIENLSIKYPRIVLFVLHSVQEKYTLLKTKNPKIRFVSRTIDNRNHCGIIDPKLFSIKIPVFTESLNHNSCLNKKLSVDIDGNIKNCPSMSKSFGNVKTHLLEEVVNSSDFQKVWSINKEKVNICKDCEYRHVCTDCRAYVENPEDQFSKPLKCGYDPYTNTWEEWSTNPLKREALKYYNFQEFLNG</sequence>
<keyword evidence="3" id="KW-1185">Reference proteome</keyword>
<dbReference type="Pfam" id="PF13186">
    <property type="entry name" value="SPASM"/>
    <property type="match status" value="1"/>
</dbReference>
<dbReference type="Gene3D" id="3.20.20.70">
    <property type="entry name" value="Aldolase class I"/>
    <property type="match status" value="1"/>
</dbReference>
<dbReference type="NCBIfam" id="TIGR04193">
    <property type="entry name" value="SPASM_w_grasp"/>
    <property type="match status" value="1"/>
</dbReference>
<dbReference type="InterPro" id="IPR013785">
    <property type="entry name" value="Aldolase_TIM"/>
</dbReference>
<gene>
    <name evidence="2" type="primary">gwsS</name>
    <name evidence="2" type="ORF">U6A24_20505</name>
</gene>
<evidence type="ECO:0000313" key="3">
    <source>
        <dbReference type="Proteomes" id="UP001327027"/>
    </source>
</evidence>
<dbReference type="EMBL" id="JAYKLX010000010">
    <property type="protein sequence ID" value="MEB3347871.1"/>
    <property type="molecule type" value="Genomic_DNA"/>
</dbReference>
<dbReference type="Proteomes" id="UP001327027">
    <property type="component" value="Unassembled WGS sequence"/>
</dbReference>